<dbReference type="eggNOG" id="arCOG00769">
    <property type="taxonomic scope" value="Archaea"/>
</dbReference>
<dbReference type="GeneID" id="8681937"/>
<dbReference type="OrthoDB" id="82036at2157"/>
<dbReference type="InterPro" id="IPR029062">
    <property type="entry name" value="Class_I_gatase-like"/>
</dbReference>
<dbReference type="Pfam" id="PF01965">
    <property type="entry name" value="DJ-1_PfpI"/>
    <property type="match status" value="1"/>
</dbReference>
<name>D1Z0D5_METPS</name>
<protein>
    <recommendedName>
        <fullName evidence="1">DJ-1/PfpI domain-containing protein</fullName>
    </recommendedName>
</protein>
<sequence length="186" mass="20670">MKTFILVYPSFVQYEVILTSLFMKTAGDIVTVGIDGSEVTSHEGFIVNPHMKLSNINLDDVDLFVIPGGEHVNIYGNPILTKTLQGLSKKGKVIAAICSGPVHLAKAGLLDGKRYTSYRMPERKDDFKHAKRVEDNIVVDGNIVTAKAVGYVDLALELGRIFNIYRDEADYLETVEVYRNFKDVGD</sequence>
<proteinExistence type="predicted"/>
<dbReference type="KEGG" id="mpd:MCP_2085"/>
<dbReference type="SUPFAM" id="SSF52317">
    <property type="entry name" value="Class I glutamine amidotransferase-like"/>
    <property type="match status" value="1"/>
</dbReference>
<dbReference type="Gene3D" id="3.40.50.880">
    <property type="match status" value="1"/>
</dbReference>
<dbReference type="STRING" id="304371.MCP_2085"/>
<accession>D1Z0D5</accession>
<reference evidence="2 3" key="1">
    <citation type="journal article" date="2007" name="Appl. Environ. Microbiol.">
        <title>Isolation of key methanogens for global methane emission from rice paddy fields: a novel isolate affiliated with the clone cluster rice cluster I.</title>
        <authorList>
            <person name="Sakai S."/>
            <person name="Imachi H."/>
            <person name="Sekiguchi Y."/>
            <person name="Ohashi A."/>
            <person name="Harada H."/>
            <person name="Kamagata Y."/>
        </authorList>
    </citation>
    <scope>NUCLEOTIDE SEQUENCE [LARGE SCALE GENOMIC DNA]</scope>
    <source>
        <strain evidence="3">DSM 17711 / JCM 13418 / NBRC 101707 / SANAE</strain>
    </source>
</reference>
<dbReference type="GO" id="GO:0005737">
    <property type="term" value="C:cytoplasm"/>
    <property type="evidence" value="ECO:0007669"/>
    <property type="project" value="TreeGrafter"/>
</dbReference>
<dbReference type="PANTHER" id="PTHR48094:SF12">
    <property type="entry name" value="PARKINSON DISEASE PROTEIN 7 HOMOLOG"/>
    <property type="match status" value="1"/>
</dbReference>
<dbReference type="InterPro" id="IPR002818">
    <property type="entry name" value="DJ-1/PfpI"/>
</dbReference>
<dbReference type="AlphaFoldDB" id="D1Z0D5"/>
<gene>
    <name evidence="2" type="ordered locus">MCP_2085</name>
</gene>
<dbReference type="InParanoid" id="D1Z0D5"/>
<dbReference type="EMBL" id="AP011532">
    <property type="protein sequence ID" value="BAI62157.1"/>
    <property type="molecule type" value="Genomic_DNA"/>
</dbReference>
<keyword evidence="3" id="KW-1185">Reference proteome</keyword>
<evidence type="ECO:0000259" key="1">
    <source>
        <dbReference type="Pfam" id="PF01965"/>
    </source>
</evidence>
<reference evidence="3" key="3">
    <citation type="journal article" date="2011" name="PLoS ONE">
        <title>Genome sequence of a mesophilic hydrogenotrophic methanogen Methanocella paludicola, the first cultivated representative of the order Methanocellales.</title>
        <authorList>
            <person name="Sakai S."/>
            <person name="Takaki Y."/>
            <person name="Shimamura S."/>
            <person name="Sekine M."/>
            <person name="Tajima T."/>
            <person name="Kosugi H."/>
            <person name="Ichikawa N."/>
            <person name="Tasumi E."/>
            <person name="Hiraki A.T."/>
            <person name="Shimizu A."/>
            <person name="Kato Y."/>
            <person name="Nishiko R."/>
            <person name="Mori K."/>
            <person name="Fujita N."/>
            <person name="Imachi H."/>
            <person name="Takai K."/>
        </authorList>
    </citation>
    <scope>NUCLEOTIDE SEQUENCE [LARGE SCALE GENOMIC DNA]</scope>
    <source>
        <strain evidence="3">DSM 17711 / JCM 13418 / NBRC 101707 / SANAE</strain>
    </source>
</reference>
<dbReference type="RefSeq" id="WP_012900831.1">
    <property type="nucleotide sequence ID" value="NC_013665.1"/>
</dbReference>
<evidence type="ECO:0000313" key="3">
    <source>
        <dbReference type="Proteomes" id="UP000001882"/>
    </source>
</evidence>
<dbReference type="InterPro" id="IPR050325">
    <property type="entry name" value="Prot/Nucl_acid_deglycase"/>
</dbReference>
<feature type="domain" description="DJ-1/PfpI" evidence="1">
    <location>
        <begin position="2"/>
        <end position="151"/>
    </location>
</feature>
<evidence type="ECO:0000313" key="2">
    <source>
        <dbReference type="EMBL" id="BAI62157.1"/>
    </source>
</evidence>
<dbReference type="Proteomes" id="UP000001882">
    <property type="component" value="Chromosome"/>
</dbReference>
<reference evidence="2 3" key="2">
    <citation type="journal article" date="2008" name="Int. J. Syst. Evol. Microbiol.">
        <title>Methanocella paludicola gen. nov., sp. nov., a methane-producing archaeon, the first isolate of the lineage 'Rice Cluster I', and proposal of the new archaeal order Methanocellales ord. nov.</title>
        <authorList>
            <person name="Sakai S."/>
            <person name="Imachi H."/>
            <person name="Hanada S."/>
            <person name="Ohashi A."/>
            <person name="Harada H."/>
            <person name="Kamagata Y."/>
        </authorList>
    </citation>
    <scope>NUCLEOTIDE SEQUENCE [LARGE SCALE GENOMIC DNA]</scope>
    <source>
        <strain evidence="3">DSM 17711 / JCM 13418 / NBRC 101707 / SANAE</strain>
    </source>
</reference>
<organism evidence="2 3">
    <name type="scientific">Methanocella paludicola (strain DSM 17711 / JCM 13418 / NBRC 101707 / SANAE)</name>
    <dbReference type="NCBI Taxonomy" id="304371"/>
    <lineage>
        <taxon>Archaea</taxon>
        <taxon>Methanobacteriati</taxon>
        <taxon>Methanobacteriota</taxon>
        <taxon>Stenosarchaea group</taxon>
        <taxon>Methanomicrobia</taxon>
        <taxon>Methanocellales</taxon>
        <taxon>Methanocellaceae</taxon>
        <taxon>Methanocella</taxon>
    </lineage>
</organism>
<dbReference type="PANTHER" id="PTHR48094">
    <property type="entry name" value="PROTEIN/NUCLEIC ACID DEGLYCASE DJ-1-RELATED"/>
    <property type="match status" value="1"/>
</dbReference>